<gene>
    <name evidence="1" type="ORF">B0H17DRAFT_1039470</name>
</gene>
<evidence type="ECO:0000313" key="1">
    <source>
        <dbReference type="EMBL" id="KAJ7704381.1"/>
    </source>
</evidence>
<dbReference type="AlphaFoldDB" id="A0AAD7GSN2"/>
<name>A0AAD7GSN2_MYCRO</name>
<dbReference type="EMBL" id="JARKIE010000010">
    <property type="protein sequence ID" value="KAJ7704381.1"/>
    <property type="molecule type" value="Genomic_DNA"/>
</dbReference>
<organism evidence="1 2">
    <name type="scientific">Mycena rosella</name>
    <name type="common">Pink bonnet</name>
    <name type="synonym">Agaricus rosellus</name>
    <dbReference type="NCBI Taxonomy" id="1033263"/>
    <lineage>
        <taxon>Eukaryota</taxon>
        <taxon>Fungi</taxon>
        <taxon>Dikarya</taxon>
        <taxon>Basidiomycota</taxon>
        <taxon>Agaricomycotina</taxon>
        <taxon>Agaricomycetes</taxon>
        <taxon>Agaricomycetidae</taxon>
        <taxon>Agaricales</taxon>
        <taxon>Marasmiineae</taxon>
        <taxon>Mycenaceae</taxon>
        <taxon>Mycena</taxon>
    </lineage>
</organism>
<keyword evidence="2" id="KW-1185">Reference proteome</keyword>
<comment type="caution">
    <text evidence="1">The sequence shown here is derived from an EMBL/GenBank/DDBJ whole genome shotgun (WGS) entry which is preliminary data.</text>
</comment>
<accession>A0AAD7GSN2</accession>
<evidence type="ECO:0000313" key="2">
    <source>
        <dbReference type="Proteomes" id="UP001221757"/>
    </source>
</evidence>
<sequence>MLRAPTRPRHLSPLLAISVVFWYPRYPSRLPPIRCVFTTSAPALVSCQRSTTDLKPPHHIVLYSSDAAFYHPRDTDLQLGSGSD</sequence>
<protein>
    <submittedName>
        <fullName evidence="1">Uncharacterized protein</fullName>
    </submittedName>
</protein>
<reference evidence="1" key="1">
    <citation type="submission" date="2023-03" db="EMBL/GenBank/DDBJ databases">
        <title>Massive genome expansion in bonnet fungi (Mycena s.s.) driven by repeated elements and novel gene families across ecological guilds.</title>
        <authorList>
            <consortium name="Lawrence Berkeley National Laboratory"/>
            <person name="Harder C.B."/>
            <person name="Miyauchi S."/>
            <person name="Viragh M."/>
            <person name="Kuo A."/>
            <person name="Thoen E."/>
            <person name="Andreopoulos B."/>
            <person name="Lu D."/>
            <person name="Skrede I."/>
            <person name="Drula E."/>
            <person name="Henrissat B."/>
            <person name="Morin E."/>
            <person name="Kohler A."/>
            <person name="Barry K."/>
            <person name="LaButti K."/>
            <person name="Morin E."/>
            <person name="Salamov A."/>
            <person name="Lipzen A."/>
            <person name="Mereny Z."/>
            <person name="Hegedus B."/>
            <person name="Baldrian P."/>
            <person name="Stursova M."/>
            <person name="Weitz H."/>
            <person name="Taylor A."/>
            <person name="Grigoriev I.V."/>
            <person name="Nagy L.G."/>
            <person name="Martin F."/>
            <person name="Kauserud H."/>
        </authorList>
    </citation>
    <scope>NUCLEOTIDE SEQUENCE</scope>
    <source>
        <strain evidence="1">CBHHK067</strain>
    </source>
</reference>
<dbReference type="Proteomes" id="UP001221757">
    <property type="component" value="Unassembled WGS sequence"/>
</dbReference>
<proteinExistence type="predicted"/>